<dbReference type="InParanoid" id="A0A540VF46"/>
<gene>
    <name evidence="2" type="ORF">FKZ61_12275</name>
</gene>
<dbReference type="OrthoDB" id="7928177at2"/>
<sequence length="635" mass="68528">MSNTRPSHPIIRLALVAWLCLGSVLGWGRPPVARAAPTGQAEPALPAACASIHDEALRDELNRFAQQAIGPTGHPVDVAATVAAAWQRVEMDQAIDAAVLHGVQTVRQEEDLWSQFLSGWSPQQAERLTQAVAAAAFSAPVFVQAMDRLAEEVAVGLSAEIARLSAESASQALLCLQRYIGHRYTEAVVAAFSAELHADAATVGQVMAQEVDTGILAVLDRHRTALGGVGVIVASQLARRVVQEVGEVLARRVAGRVVGRILGKAGSTVIPAVGWAVGAALILYDVMESREGALPQIQEGLQAPAVKTAIQHAVVAELEPQVQRELPQVARNLANELYAQWLEFQRKYRLALTLADENPAFRQVLAETEDLGQLASLVDAMTRYLGADSLNQAIADGQLPRLLALPESAYQIWQVQPSVAAILAWADLAGGQLDAVVAYEIYKHKAPSDLDRATLLALLALEDPDAIANLALLEPAHLATLLTIARPHLRTLARQLSPEELAWLADYVQRLDSHQTNQLVAQLATQPALMERLQDSRLQEILRQSPDLGSALAFLDGDVTIWTLADDLLRLAARSVSLGLFAHKYGPVVTALAVGLPILLLLALAYRLVLFLLAPLVGFYRLLQRGRQHLSRGER</sequence>
<feature type="transmembrane region" description="Helical" evidence="1">
    <location>
        <begin position="598"/>
        <end position="623"/>
    </location>
</feature>
<keyword evidence="1" id="KW-0812">Transmembrane</keyword>
<evidence type="ECO:0000256" key="1">
    <source>
        <dbReference type="SAM" id="Phobius"/>
    </source>
</evidence>
<dbReference type="EMBL" id="VIGC01000014">
    <property type="protein sequence ID" value="TQE95374.1"/>
    <property type="molecule type" value="Genomic_DNA"/>
</dbReference>
<dbReference type="Proteomes" id="UP000317371">
    <property type="component" value="Unassembled WGS sequence"/>
</dbReference>
<evidence type="ECO:0000313" key="3">
    <source>
        <dbReference type="Proteomes" id="UP000317371"/>
    </source>
</evidence>
<keyword evidence="1" id="KW-0472">Membrane</keyword>
<accession>A0A540VF46</accession>
<reference evidence="2 3" key="1">
    <citation type="submission" date="2019-06" db="EMBL/GenBank/DDBJ databases">
        <title>Genome sequence of Litorilinea aerophila BAA-2444.</title>
        <authorList>
            <person name="Maclea K.S."/>
            <person name="Maurais E.G."/>
            <person name="Iannazzi L.C."/>
        </authorList>
    </citation>
    <scope>NUCLEOTIDE SEQUENCE [LARGE SCALE GENOMIC DNA]</scope>
    <source>
        <strain evidence="2 3">ATCC BAA-2444</strain>
    </source>
</reference>
<name>A0A540VF46_9CHLR</name>
<dbReference type="AlphaFoldDB" id="A0A540VF46"/>
<dbReference type="RefSeq" id="WP_141610430.1">
    <property type="nucleotide sequence ID" value="NZ_VIGC02000014.1"/>
</dbReference>
<proteinExistence type="predicted"/>
<protein>
    <submittedName>
        <fullName evidence="2">Uncharacterized protein</fullName>
    </submittedName>
</protein>
<keyword evidence="1" id="KW-1133">Transmembrane helix</keyword>
<evidence type="ECO:0000313" key="2">
    <source>
        <dbReference type="EMBL" id="TQE95374.1"/>
    </source>
</evidence>
<keyword evidence="3" id="KW-1185">Reference proteome</keyword>
<comment type="caution">
    <text evidence="2">The sequence shown here is derived from an EMBL/GenBank/DDBJ whole genome shotgun (WGS) entry which is preliminary data.</text>
</comment>
<organism evidence="2 3">
    <name type="scientific">Litorilinea aerophila</name>
    <dbReference type="NCBI Taxonomy" id="1204385"/>
    <lineage>
        <taxon>Bacteria</taxon>
        <taxon>Bacillati</taxon>
        <taxon>Chloroflexota</taxon>
        <taxon>Caldilineae</taxon>
        <taxon>Caldilineales</taxon>
        <taxon>Caldilineaceae</taxon>
        <taxon>Litorilinea</taxon>
    </lineage>
</organism>